<proteinExistence type="predicted"/>
<dbReference type="InterPro" id="IPR029063">
    <property type="entry name" value="SAM-dependent_MTases_sf"/>
</dbReference>
<dbReference type="Gene3D" id="3.40.50.150">
    <property type="entry name" value="Vaccinia Virus protein VP39"/>
    <property type="match status" value="1"/>
</dbReference>
<name>A0A813LST0_POLGL</name>
<accession>A0A813LST0</accession>
<dbReference type="SUPFAM" id="SSF53335">
    <property type="entry name" value="S-adenosyl-L-methionine-dependent methyltransferases"/>
    <property type="match status" value="1"/>
</dbReference>
<reference evidence="2" key="1">
    <citation type="submission" date="2021-02" db="EMBL/GenBank/DDBJ databases">
        <authorList>
            <person name="Dougan E. K."/>
            <person name="Rhodes N."/>
            <person name="Thang M."/>
            <person name="Chan C."/>
        </authorList>
    </citation>
    <scope>NUCLEOTIDE SEQUENCE</scope>
</reference>
<dbReference type="AlphaFoldDB" id="A0A813LST0"/>
<dbReference type="EMBL" id="CAJNNW010036422">
    <property type="protein sequence ID" value="CAE8734139.1"/>
    <property type="molecule type" value="Genomic_DNA"/>
</dbReference>
<evidence type="ECO:0000313" key="3">
    <source>
        <dbReference type="Proteomes" id="UP000626109"/>
    </source>
</evidence>
<organism evidence="2 3">
    <name type="scientific">Polarella glacialis</name>
    <name type="common">Dinoflagellate</name>
    <dbReference type="NCBI Taxonomy" id="89957"/>
    <lineage>
        <taxon>Eukaryota</taxon>
        <taxon>Sar</taxon>
        <taxon>Alveolata</taxon>
        <taxon>Dinophyceae</taxon>
        <taxon>Suessiales</taxon>
        <taxon>Suessiaceae</taxon>
        <taxon>Polarella</taxon>
    </lineage>
</organism>
<gene>
    <name evidence="2" type="ORF">PGLA2088_LOCUS47159</name>
</gene>
<feature type="compositionally biased region" description="Polar residues" evidence="1">
    <location>
        <begin position="463"/>
        <end position="473"/>
    </location>
</feature>
<evidence type="ECO:0000313" key="2">
    <source>
        <dbReference type="EMBL" id="CAE8734139.1"/>
    </source>
</evidence>
<feature type="region of interest" description="Disordered" evidence="1">
    <location>
        <begin position="453"/>
        <end position="473"/>
    </location>
</feature>
<comment type="caution">
    <text evidence="2">The sequence shown here is derived from an EMBL/GenBank/DDBJ whole genome shotgun (WGS) entry which is preliminary data.</text>
</comment>
<evidence type="ECO:0000256" key="1">
    <source>
        <dbReference type="SAM" id="MobiDB-lite"/>
    </source>
</evidence>
<protein>
    <submittedName>
        <fullName evidence="2">Uncharacterized protein</fullName>
    </submittedName>
</protein>
<dbReference type="Proteomes" id="UP000626109">
    <property type="component" value="Unassembled WGS sequence"/>
</dbReference>
<sequence length="473" mass="51443">MAELLASKHSLRLFRGLSSRDARPVARQTAPQEGLQVMVVSNTLLYRYLAMTQVVEGDRAVEIGSAHGHCTALLGSSAVGVDLAPEMVAEARQLHPECHFVCADIFCDDLSWLDSEATVLFVDINGNRNYKPVMKALAIGISHMPALRLIVAKSIEVRSFLLLAKESVHTVARDLLSSKDDDAEAAEELAIEIRRHGGEVPVSLIFTLHCGLRLRYIVGNQGHQGMLAFLKKQALLLQLVDVENGPPEMRLRVRALPGEAPPPPPALRDLQHQLAAKVRQQLPPDNNSWKLGQVFGRIKPGFFKRYLAAAAEPELHRQASDPSLHPTGSPVCEPWSSAWQRGVAMRHFHAFLIASMPEVAVSGEMAGEVPTSEELCNLQLRRCTALEPAELPTSDGAGDLCPEALLGSGQKIVLQVVDGNWRAAEGDVPEVQDLFVRRAWLLLGPQVVEELPNDVEGSDSAGLGSSSEKLGFA</sequence>